<sequence length="428" mass="49279">MQQRLIQEQALQWKMNQSLLQAIQLLQFSSAELMDYIKEVANENPLVEDVETNYDFSAYNRGNDTHPDLGDINPAEVSMYEKLKGQLFTLDVPENMLPIVNYGIDSLDETGYLSCELKTWAEDCDVSLEIAERALSIIQSLEPVGIGARSFQECIILQLRAMDEHTNTEIAANVLENHLEWIANNEVEMIAEEYGLPEKDASGLIDNIRACHPKPGNLLASQKANYIIPEAAIVKEEGQWKISFYKWSKPTITINHSYEKMTDLEKIEKDYLKEKRQQIDWLNQAISYRVNSLERIIRQVIQKQFMYFDKGVEWLQPLTLKEVADELDISISTVSRSIQNKYIQTSSGVLPIKFFFPRGIEQKNGKTTAAFAIKQIIATIIQTEDKQKPLSDEGIRQKLSDDYDIDIARRTVMKYRKQLRIPSSMKRK</sequence>
<dbReference type="EMBL" id="JAROCA020000001">
    <property type="protein sequence ID" value="MDY0405136.1"/>
    <property type="molecule type" value="Genomic_DNA"/>
</dbReference>
<dbReference type="Proteomes" id="UP001228376">
    <property type="component" value="Unassembled WGS sequence"/>
</dbReference>
<reference evidence="11 12" key="1">
    <citation type="submission" date="2023-10" db="EMBL/GenBank/DDBJ databases">
        <title>179-bfca-hs.</title>
        <authorList>
            <person name="Miliotis G."/>
            <person name="Sengupta P."/>
            <person name="Hameed A."/>
            <person name="Chuvochina M."/>
            <person name="Mcdonagh F."/>
            <person name="Simpson A.C."/>
            <person name="Singh N.K."/>
            <person name="Rekha P.D."/>
            <person name="Raman K."/>
            <person name="Hugenholtz P."/>
            <person name="Venkateswaran K."/>
        </authorList>
    </citation>
    <scope>NUCLEOTIDE SEQUENCE [LARGE SCALE GENOMIC DNA]</scope>
    <source>
        <strain evidence="11 12">179-BFC-A-HS</strain>
    </source>
</reference>
<evidence type="ECO:0000256" key="3">
    <source>
        <dbReference type="ARBA" id="ARBA00022679"/>
    </source>
</evidence>
<evidence type="ECO:0000256" key="1">
    <source>
        <dbReference type="ARBA" id="ARBA00008798"/>
    </source>
</evidence>
<dbReference type="PANTHER" id="PTHR32248:SF4">
    <property type="entry name" value="RNA POLYMERASE SIGMA-54 FACTOR"/>
    <property type="match status" value="1"/>
</dbReference>
<dbReference type="InterPro" id="IPR007634">
    <property type="entry name" value="RNA_pol_sigma_54_DNA-bd"/>
</dbReference>
<dbReference type="Gene3D" id="1.10.10.60">
    <property type="entry name" value="Homeodomain-like"/>
    <property type="match status" value="1"/>
</dbReference>
<name>A0ABU5CFS1_9BACI</name>
<keyword evidence="3" id="KW-0808">Transferase</keyword>
<evidence type="ECO:0000313" key="12">
    <source>
        <dbReference type="Proteomes" id="UP001228376"/>
    </source>
</evidence>
<keyword evidence="5" id="KW-0805">Transcription regulation</keyword>
<comment type="caution">
    <text evidence="11">The sequence shown here is derived from an EMBL/GenBank/DDBJ whole genome shotgun (WGS) entry which is preliminary data.</text>
</comment>
<evidence type="ECO:0000256" key="7">
    <source>
        <dbReference type="ARBA" id="ARBA00023125"/>
    </source>
</evidence>
<evidence type="ECO:0000256" key="2">
    <source>
        <dbReference type="ARBA" id="ARBA00022478"/>
    </source>
</evidence>
<keyword evidence="4" id="KW-0548">Nucleotidyltransferase</keyword>
<feature type="domain" description="RNA polymerase sigma factor 54 DNA-binding" evidence="9">
    <location>
        <begin position="270"/>
        <end position="428"/>
    </location>
</feature>
<dbReference type="PROSITE" id="PS50044">
    <property type="entry name" value="SIGMA54_3"/>
    <property type="match status" value="1"/>
</dbReference>
<dbReference type="InterPro" id="IPR038709">
    <property type="entry name" value="RpoN_core-bd_sf"/>
</dbReference>
<dbReference type="InterPro" id="IPR000394">
    <property type="entry name" value="RNA_pol_sigma_54"/>
</dbReference>
<dbReference type="NCBIfam" id="TIGR02395">
    <property type="entry name" value="rpoN_sigma"/>
    <property type="match status" value="1"/>
</dbReference>
<keyword evidence="12" id="KW-1185">Reference proteome</keyword>
<evidence type="ECO:0000259" key="10">
    <source>
        <dbReference type="Pfam" id="PF04963"/>
    </source>
</evidence>
<organism evidence="11 12">
    <name type="scientific">Tigheibacillus jepli</name>
    <dbReference type="NCBI Taxonomy" id="3035914"/>
    <lineage>
        <taxon>Bacteria</taxon>
        <taxon>Bacillati</taxon>
        <taxon>Bacillota</taxon>
        <taxon>Bacilli</taxon>
        <taxon>Bacillales</taxon>
        <taxon>Bacillaceae</taxon>
        <taxon>Tigheibacillus</taxon>
    </lineage>
</organism>
<evidence type="ECO:0000313" key="11">
    <source>
        <dbReference type="EMBL" id="MDY0405136.1"/>
    </source>
</evidence>
<dbReference type="Gene3D" id="1.10.10.1330">
    <property type="entry name" value="RNA polymerase sigma-54 factor, core-binding domain"/>
    <property type="match status" value="1"/>
</dbReference>
<dbReference type="PANTHER" id="PTHR32248">
    <property type="entry name" value="RNA POLYMERASE SIGMA-54 FACTOR"/>
    <property type="match status" value="1"/>
</dbReference>
<dbReference type="Pfam" id="PF04963">
    <property type="entry name" value="Sigma54_CBD"/>
    <property type="match status" value="1"/>
</dbReference>
<feature type="domain" description="RNA polymerase sigma factor 54 core-binding" evidence="10">
    <location>
        <begin position="74"/>
        <end position="258"/>
    </location>
</feature>
<keyword evidence="2" id="KW-0240">DNA-directed RNA polymerase</keyword>
<evidence type="ECO:0000256" key="6">
    <source>
        <dbReference type="ARBA" id="ARBA00023082"/>
    </source>
</evidence>
<dbReference type="InterPro" id="IPR007046">
    <property type="entry name" value="RNA_pol_sigma_54_core-bd"/>
</dbReference>
<protein>
    <submittedName>
        <fullName evidence="11">RNA polymerase factor sigma-54</fullName>
    </submittedName>
</protein>
<comment type="similarity">
    <text evidence="1">Belongs to the sigma-54 factor family.</text>
</comment>
<keyword evidence="8" id="KW-0804">Transcription</keyword>
<dbReference type="RefSeq" id="WP_306067294.1">
    <property type="nucleotide sequence ID" value="NZ_JAROCA020000001.1"/>
</dbReference>
<dbReference type="PROSITE" id="PS00717">
    <property type="entry name" value="SIGMA54_1"/>
    <property type="match status" value="1"/>
</dbReference>
<gene>
    <name evidence="11" type="primary">rpoN</name>
    <name evidence="11" type="ORF">P5G51_006735</name>
</gene>
<evidence type="ECO:0000259" key="9">
    <source>
        <dbReference type="Pfam" id="PF04552"/>
    </source>
</evidence>
<proteinExistence type="inferred from homology"/>
<dbReference type="PRINTS" id="PR00045">
    <property type="entry name" value="SIGMA54FCT"/>
</dbReference>
<accession>A0ABU5CFS1</accession>
<keyword evidence="7" id="KW-0238">DNA-binding</keyword>
<dbReference type="Pfam" id="PF04552">
    <property type="entry name" value="Sigma54_DBD"/>
    <property type="match status" value="1"/>
</dbReference>
<keyword evidence="6" id="KW-0731">Sigma factor</keyword>
<evidence type="ECO:0000256" key="8">
    <source>
        <dbReference type="ARBA" id="ARBA00023163"/>
    </source>
</evidence>
<evidence type="ECO:0000256" key="4">
    <source>
        <dbReference type="ARBA" id="ARBA00022695"/>
    </source>
</evidence>
<evidence type="ECO:0000256" key="5">
    <source>
        <dbReference type="ARBA" id="ARBA00023015"/>
    </source>
</evidence>
<dbReference type="PIRSF" id="PIRSF000774">
    <property type="entry name" value="RpoN"/>
    <property type="match status" value="1"/>
</dbReference>
<dbReference type="Pfam" id="PF00309">
    <property type="entry name" value="Sigma54_AID"/>
    <property type="match status" value="1"/>
</dbReference>